<gene>
    <name evidence="2" type="ORF">H8L47_16965</name>
</gene>
<evidence type="ECO:0000259" key="1">
    <source>
        <dbReference type="PROSITE" id="PS51186"/>
    </source>
</evidence>
<proteinExistence type="predicted"/>
<feature type="domain" description="N-acetyltransferase" evidence="1">
    <location>
        <begin position="14"/>
        <end position="176"/>
    </location>
</feature>
<dbReference type="SUPFAM" id="SSF55729">
    <property type="entry name" value="Acyl-CoA N-acyltransferases (Nat)"/>
    <property type="match status" value="1"/>
</dbReference>
<dbReference type="Pfam" id="PF13302">
    <property type="entry name" value="Acetyltransf_3"/>
    <property type="match status" value="1"/>
</dbReference>
<name>A0ABR6ZD54_9BURK</name>
<evidence type="ECO:0000313" key="3">
    <source>
        <dbReference type="Proteomes" id="UP000646911"/>
    </source>
</evidence>
<evidence type="ECO:0000313" key="2">
    <source>
        <dbReference type="EMBL" id="MBC3909250.1"/>
    </source>
</evidence>
<accession>A0ABR6ZD54</accession>
<dbReference type="EMBL" id="JACOFX010000009">
    <property type="protein sequence ID" value="MBC3909250.1"/>
    <property type="molecule type" value="Genomic_DNA"/>
</dbReference>
<protein>
    <submittedName>
        <fullName evidence="2">GNAT family N-acetyltransferase</fullName>
    </submittedName>
</protein>
<reference evidence="2 3" key="1">
    <citation type="submission" date="2020-08" db="EMBL/GenBank/DDBJ databases">
        <title>Novel species isolated from subtropical streams in China.</title>
        <authorList>
            <person name="Lu H."/>
        </authorList>
    </citation>
    <scope>NUCLEOTIDE SEQUENCE [LARGE SCALE GENOMIC DNA]</scope>
    <source>
        <strain evidence="2 3">NL8W</strain>
    </source>
</reference>
<dbReference type="PROSITE" id="PS51186">
    <property type="entry name" value="GNAT"/>
    <property type="match status" value="1"/>
</dbReference>
<dbReference type="PANTHER" id="PTHR43441">
    <property type="entry name" value="RIBOSOMAL-PROTEIN-SERINE ACETYLTRANSFERASE"/>
    <property type="match status" value="1"/>
</dbReference>
<comment type="caution">
    <text evidence="2">The sequence shown here is derived from an EMBL/GenBank/DDBJ whole genome shotgun (WGS) entry which is preliminary data.</text>
</comment>
<dbReference type="InterPro" id="IPR000182">
    <property type="entry name" value="GNAT_dom"/>
</dbReference>
<dbReference type="CDD" id="cd04301">
    <property type="entry name" value="NAT_SF"/>
    <property type="match status" value="1"/>
</dbReference>
<dbReference type="Gene3D" id="3.40.630.30">
    <property type="match status" value="1"/>
</dbReference>
<dbReference type="InterPro" id="IPR051908">
    <property type="entry name" value="Ribosomal_N-acetyltransferase"/>
</dbReference>
<keyword evidence="3" id="KW-1185">Reference proteome</keyword>
<dbReference type="InterPro" id="IPR016181">
    <property type="entry name" value="Acyl_CoA_acyltransferase"/>
</dbReference>
<dbReference type="Proteomes" id="UP000646911">
    <property type="component" value="Unassembled WGS sequence"/>
</dbReference>
<organism evidence="2 3">
    <name type="scientific">Undibacterium umbellatum</name>
    <dbReference type="NCBI Taxonomy" id="2762300"/>
    <lineage>
        <taxon>Bacteria</taxon>
        <taxon>Pseudomonadati</taxon>
        <taxon>Pseudomonadota</taxon>
        <taxon>Betaproteobacteria</taxon>
        <taxon>Burkholderiales</taxon>
        <taxon>Oxalobacteraceae</taxon>
        <taxon>Undibacterium</taxon>
    </lineage>
</organism>
<sequence length="182" mass="20846">MQINKIPTVPIRDIGLRNIRRSDAQAWYSYLKNPDVIRHTSWNLRNEDDLLVQFGAFESKELNSPIRLAIVNHSDDKLIGTVGFHTISEINRSAELAYDLAPEYWGKGIMQPSAMALCDWGFQQAGYNRIQATVLDSNSPSIQLLERMGSRREGYLRAFRMVRGNPGNFWMYALLDPDIVDK</sequence>
<dbReference type="PANTHER" id="PTHR43441:SF11">
    <property type="entry name" value="RIBOSOMAL-PROTEIN-SERINE ACETYLTRANSFERASE"/>
    <property type="match status" value="1"/>
</dbReference>